<dbReference type="InParanoid" id="A0A067N4R6"/>
<protein>
    <submittedName>
        <fullName evidence="1">Uncharacterized protein</fullName>
    </submittedName>
</protein>
<gene>
    <name evidence="1" type="ORF">BOTBODRAFT_26365</name>
</gene>
<dbReference type="EMBL" id="KL198016">
    <property type="protein sequence ID" value="KDQ21960.1"/>
    <property type="molecule type" value="Genomic_DNA"/>
</dbReference>
<evidence type="ECO:0000313" key="2">
    <source>
        <dbReference type="Proteomes" id="UP000027195"/>
    </source>
</evidence>
<dbReference type="Proteomes" id="UP000027195">
    <property type="component" value="Unassembled WGS sequence"/>
</dbReference>
<feature type="non-terminal residue" evidence="1">
    <location>
        <position position="59"/>
    </location>
</feature>
<dbReference type="HOGENOM" id="CLU_2967163_0_0_1"/>
<evidence type="ECO:0000313" key="1">
    <source>
        <dbReference type="EMBL" id="KDQ21960.1"/>
    </source>
</evidence>
<accession>A0A067N4R6</accession>
<organism evidence="1 2">
    <name type="scientific">Botryobasidium botryosum (strain FD-172 SS1)</name>
    <dbReference type="NCBI Taxonomy" id="930990"/>
    <lineage>
        <taxon>Eukaryota</taxon>
        <taxon>Fungi</taxon>
        <taxon>Dikarya</taxon>
        <taxon>Basidiomycota</taxon>
        <taxon>Agaricomycotina</taxon>
        <taxon>Agaricomycetes</taxon>
        <taxon>Cantharellales</taxon>
        <taxon>Botryobasidiaceae</taxon>
        <taxon>Botryobasidium</taxon>
    </lineage>
</organism>
<dbReference type="AlphaFoldDB" id="A0A067N4R6"/>
<keyword evidence="2" id="KW-1185">Reference proteome</keyword>
<sequence length="59" mass="6680">MQEMFAAYSDGSQLMGLGVADRRKYYSDLPHPRYGSRTSATLLMPRSSRYIAVGRRHGL</sequence>
<proteinExistence type="predicted"/>
<reference evidence="2" key="1">
    <citation type="journal article" date="2014" name="Proc. Natl. Acad. Sci. U.S.A.">
        <title>Extensive sampling of basidiomycete genomes demonstrates inadequacy of the white-rot/brown-rot paradigm for wood decay fungi.</title>
        <authorList>
            <person name="Riley R."/>
            <person name="Salamov A.A."/>
            <person name="Brown D.W."/>
            <person name="Nagy L.G."/>
            <person name="Floudas D."/>
            <person name="Held B.W."/>
            <person name="Levasseur A."/>
            <person name="Lombard V."/>
            <person name="Morin E."/>
            <person name="Otillar R."/>
            <person name="Lindquist E.A."/>
            <person name="Sun H."/>
            <person name="LaButti K.M."/>
            <person name="Schmutz J."/>
            <person name="Jabbour D."/>
            <person name="Luo H."/>
            <person name="Baker S.E."/>
            <person name="Pisabarro A.G."/>
            <person name="Walton J.D."/>
            <person name="Blanchette R.A."/>
            <person name="Henrissat B."/>
            <person name="Martin F."/>
            <person name="Cullen D."/>
            <person name="Hibbett D.S."/>
            <person name="Grigoriev I.V."/>
        </authorList>
    </citation>
    <scope>NUCLEOTIDE SEQUENCE [LARGE SCALE GENOMIC DNA]</scope>
    <source>
        <strain evidence="2">FD-172 SS1</strain>
    </source>
</reference>
<name>A0A067N4R6_BOTB1</name>